<comment type="caution">
    <text evidence="9">The sequence shown here is derived from an EMBL/GenBank/DDBJ whole genome shotgun (WGS) entry which is preliminary data.</text>
</comment>
<dbReference type="CDD" id="cd14134">
    <property type="entry name" value="PKc_CLK"/>
    <property type="match status" value="1"/>
</dbReference>
<keyword evidence="1" id="KW-0723">Serine/threonine-protein kinase</keyword>
<dbReference type="GO" id="GO:0004674">
    <property type="term" value="F:protein serine/threonine kinase activity"/>
    <property type="evidence" value="ECO:0007669"/>
    <property type="project" value="UniProtKB-KW"/>
</dbReference>
<dbReference type="PROSITE" id="PS00108">
    <property type="entry name" value="PROTEIN_KINASE_ST"/>
    <property type="match status" value="1"/>
</dbReference>
<keyword evidence="4 9" id="KW-0418">Kinase</keyword>
<dbReference type="EMBL" id="BPLF01000005">
    <property type="protein sequence ID" value="GIX65792.1"/>
    <property type="molecule type" value="Genomic_DNA"/>
</dbReference>
<feature type="compositionally biased region" description="Basic residues" evidence="7">
    <location>
        <begin position="1"/>
        <end position="15"/>
    </location>
</feature>
<dbReference type="Gene3D" id="1.10.510.10">
    <property type="entry name" value="Transferase(Phosphotransferase) domain 1"/>
    <property type="match status" value="1"/>
</dbReference>
<feature type="compositionally biased region" description="Basic residues" evidence="7">
    <location>
        <begin position="135"/>
        <end position="151"/>
    </location>
</feature>
<feature type="compositionally biased region" description="Basic residues" evidence="7">
    <location>
        <begin position="36"/>
        <end position="50"/>
    </location>
</feature>
<dbReference type="RefSeq" id="XP_067717861.1">
    <property type="nucleotide sequence ID" value="XM_067861760.1"/>
</dbReference>
<dbReference type="GO" id="GO:0005634">
    <property type="term" value="C:nucleus"/>
    <property type="evidence" value="ECO:0007669"/>
    <property type="project" value="TreeGrafter"/>
</dbReference>
<dbReference type="PROSITE" id="PS50011">
    <property type="entry name" value="PROTEIN_KINASE_DOM"/>
    <property type="match status" value="1"/>
</dbReference>
<accession>A0AAV4M140</accession>
<dbReference type="InterPro" id="IPR011009">
    <property type="entry name" value="Kinase-like_dom_sf"/>
</dbReference>
<dbReference type="PANTHER" id="PTHR45646">
    <property type="entry name" value="SERINE/THREONINE-PROTEIN KINASE DOA-RELATED"/>
    <property type="match status" value="1"/>
</dbReference>
<dbReference type="PROSITE" id="PS00107">
    <property type="entry name" value="PROTEIN_KINASE_ATP"/>
    <property type="match status" value="1"/>
</dbReference>
<evidence type="ECO:0000256" key="4">
    <source>
        <dbReference type="ARBA" id="ARBA00022777"/>
    </source>
</evidence>
<evidence type="ECO:0000259" key="8">
    <source>
        <dbReference type="PROSITE" id="PS50011"/>
    </source>
</evidence>
<dbReference type="Proteomes" id="UP001497744">
    <property type="component" value="Unassembled WGS sequence"/>
</dbReference>
<dbReference type="InterPro" id="IPR008271">
    <property type="entry name" value="Ser/Thr_kinase_AS"/>
</dbReference>
<dbReference type="SMART" id="SM00220">
    <property type="entry name" value="S_TKc"/>
    <property type="match status" value="1"/>
</dbReference>
<feature type="compositionally biased region" description="Basic and acidic residues" evidence="7">
    <location>
        <begin position="23"/>
        <end position="35"/>
    </location>
</feature>
<dbReference type="AlphaFoldDB" id="A0AAV4M140"/>
<reference evidence="9 10" key="1">
    <citation type="submission" date="2021-06" db="EMBL/GenBank/DDBJ databases">
        <title>Genome sequence of Babesia caballi.</title>
        <authorList>
            <person name="Yamagishi J."/>
            <person name="Kidaka T."/>
            <person name="Ochi A."/>
        </authorList>
    </citation>
    <scope>NUCLEOTIDE SEQUENCE [LARGE SCALE GENOMIC DNA]</scope>
    <source>
        <strain evidence="9">USDA-D6B2</strain>
    </source>
</reference>
<evidence type="ECO:0000256" key="6">
    <source>
        <dbReference type="PROSITE-ProRule" id="PRU10141"/>
    </source>
</evidence>
<name>A0AAV4M140_BABCB</name>
<sequence>MYRRGGSSRRRRTSPRHTPSVRGHREPSSHRYDSRRSRHDRRSGPARRRRSDSTSRARATPVRVRNLRRSSPHASYRPPSTRRTSRNDSRHLRRSADEGNRDCRSSRRRDRRRRDSSPSERHHHHHRRSDAERSGRRRHSGARSRSGRRREQRSSDRIVHFKWVPGMRLGDYKVLNKIGDGTFGRVLLCEKDGERFAVKVVRDVAKYVSSAKIEVDILNDIHRVDAGGDSHCVVLHGHFLYKDRIMCLVFEHLGDSLYDFMKRNDYKGFFMADIQKIAFQLLKGLSFLKKNRLIHTDLKPENVLLTCAPDQYIEVPFPRSTTGMMTKRPASADIKIIDFGSTIYEDDYHSSIINTRQYRSPEVILDVGWSYASDMWSLGCILIELYTGNLLFNTHSHLEHLAMMEQAVGQFPPRLLEQARKTGGRRYLHPSREGINWPEGAYSLSSEERVAYCRNVMELVKPEHRPFAEFIKYVLNPDPSQRPTPEDALEHEFFVLQLPEN</sequence>
<dbReference type="InterPro" id="IPR017441">
    <property type="entry name" value="Protein_kinase_ATP_BS"/>
</dbReference>
<keyword evidence="5 6" id="KW-0067">ATP-binding</keyword>
<feature type="compositionally biased region" description="Basic and acidic residues" evidence="7">
    <location>
        <begin position="85"/>
        <end position="105"/>
    </location>
</feature>
<dbReference type="Pfam" id="PF00069">
    <property type="entry name" value="Pkinase"/>
    <property type="match status" value="1"/>
</dbReference>
<dbReference type="GO" id="GO:0005524">
    <property type="term" value="F:ATP binding"/>
    <property type="evidence" value="ECO:0007669"/>
    <property type="project" value="UniProtKB-UniRule"/>
</dbReference>
<keyword evidence="2" id="KW-0808">Transferase</keyword>
<evidence type="ECO:0000256" key="5">
    <source>
        <dbReference type="ARBA" id="ARBA00022840"/>
    </source>
</evidence>
<dbReference type="Gene3D" id="3.30.200.20">
    <property type="entry name" value="Phosphorylase Kinase, domain 1"/>
    <property type="match status" value="1"/>
</dbReference>
<dbReference type="InterPro" id="IPR000719">
    <property type="entry name" value="Prot_kinase_dom"/>
</dbReference>
<evidence type="ECO:0000313" key="9">
    <source>
        <dbReference type="EMBL" id="GIX65792.1"/>
    </source>
</evidence>
<feature type="region of interest" description="Disordered" evidence="7">
    <location>
        <begin position="1"/>
        <end position="155"/>
    </location>
</feature>
<feature type="domain" description="Protein kinase" evidence="8">
    <location>
        <begin position="172"/>
        <end position="494"/>
    </location>
</feature>
<evidence type="ECO:0000313" key="10">
    <source>
        <dbReference type="Proteomes" id="UP001497744"/>
    </source>
</evidence>
<evidence type="ECO:0000256" key="3">
    <source>
        <dbReference type="ARBA" id="ARBA00022741"/>
    </source>
</evidence>
<gene>
    <name evidence="9" type="ORF">BcabD6B2_52270</name>
</gene>
<dbReference type="PANTHER" id="PTHR45646:SF11">
    <property type="entry name" value="SERINE_THREONINE-PROTEIN KINASE DOA"/>
    <property type="match status" value="1"/>
</dbReference>
<dbReference type="GeneID" id="94197273"/>
<evidence type="ECO:0000256" key="2">
    <source>
        <dbReference type="ARBA" id="ARBA00022679"/>
    </source>
</evidence>
<proteinExistence type="predicted"/>
<protein>
    <submittedName>
        <fullName evidence="9">Cell-cycle-associated protein kinase CLK, putative</fullName>
    </submittedName>
</protein>
<organism evidence="9 10">
    <name type="scientific">Babesia caballi</name>
    <dbReference type="NCBI Taxonomy" id="5871"/>
    <lineage>
        <taxon>Eukaryota</taxon>
        <taxon>Sar</taxon>
        <taxon>Alveolata</taxon>
        <taxon>Apicomplexa</taxon>
        <taxon>Aconoidasida</taxon>
        <taxon>Piroplasmida</taxon>
        <taxon>Babesiidae</taxon>
        <taxon>Babesia</taxon>
    </lineage>
</organism>
<keyword evidence="3 6" id="KW-0547">Nucleotide-binding</keyword>
<keyword evidence="10" id="KW-1185">Reference proteome</keyword>
<evidence type="ECO:0000256" key="1">
    <source>
        <dbReference type="ARBA" id="ARBA00022527"/>
    </source>
</evidence>
<feature type="binding site" evidence="6">
    <location>
        <position position="199"/>
    </location>
    <ligand>
        <name>ATP</name>
        <dbReference type="ChEBI" id="CHEBI:30616"/>
    </ligand>
</feature>
<dbReference type="InterPro" id="IPR051175">
    <property type="entry name" value="CLK_kinases"/>
</dbReference>
<evidence type="ECO:0000256" key="7">
    <source>
        <dbReference type="SAM" id="MobiDB-lite"/>
    </source>
</evidence>
<dbReference type="SUPFAM" id="SSF56112">
    <property type="entry name" value="Protein kinase-like (PK-like)"/>
    <property type="match status" value="1"/>
</dbReference>